<dbReference type="AlphaFoldDB" id="A0A8X8ZFZ3"/>
<evidence type="ECO:0000256" key="8">
    <source>
        <dbReference type="SAM" id="Phobius"/>
    </source>
</evidence>
<accession>A0A8X8ZFZ3</accession>
<evidence type="ECO:0000313" key="10">
    <source>
        <dbReference type="Proteomes" id="UP000298416"/>
    </source>
</evidence>
<comment type="caution">
    <text evidence="9">The sequence shown here is derived from an EMBL/GenBank/DDBJ whole genome shotgun (WGS) entry which is preliminary data.</text>
</comment>
<gene>
    <name evidence="9" type="ORF">SASPL_135966</name>
</gene>
<dbReference type="GO" id="GO:0012511">
    <property type="term" value="C:monolayer-surrounded lipid storage body"/>
    <property type="evidence" value="ECO:0007669"/>
    <property type="project" value="InterPro"/>
</dbReference>
<name>A0A8X8ZFZ3_SALSN</name>
<feature type="transmembrane region" description="Helical" evidence="8">
    <location>
        <begin position="179"/>
        <end position="199"/>
    </location>
</feature>
<evidence type="ECO:0000256" key="6">
    <source>
        <dbReference type="ARBA" id="ARBA00022989"/>
    </source>
</evidence>
<keyword evidence="7 8" id="KW-0472">Membrane</keyword>
<evidence type="ECO:0000256" key="3">
    <source>
        <dbReference type="ARBA" id="ARBA00010858"/>
    </source>
</evidence>
<dbReference type="GO" id="GO:0048608">
    <property type="term" value="P:reproductive structure development"/>
    <property type="evidence" value="ECO:0007669"/>
    <property type="project" value="UniProtKB-ARBA"/>
</dbReference>
<protein>
    <recommendedName>
        <fullName evidence="11">Oleosin</fullName>
    </recommendedName>
</protein>
<keyword evidence="5 8" id="KW-0812">Transmembrane</keyword>
<dbReference type="GO" id="GO:0019915">
    <property type="term" value="P:lipid storage"/>
    <property type="evidence" value="ECO:0007669"/>
    <property type="project" value="TreeGrafter"/>
</dbReference>
<keyword evidence="4" id="KW-0551">Lipid droplet</keyword>
<keyword evidence="6 8" id="KW-1133">Transmembrane helix</keyword>
<feature type="transmembrane region" description="Helical" evidence="8">
    <location>
        <begin position="154"/>
        <end position="172"/>
    </location>
</feature>
<dbReference type="EMBL" id="PNBA02000013">
    <property type="protein sequence ID" value="KAG6403737.1"/>
    <property type="molecule type" value="Genomic_DNA"/>
</dbReference>
<comment type="subcellular location">
    <subcellularLocation>
        <location evidence="2">Lipid droplet</location>
    </subcellularLocation>
    <subcellularLocation>
        <location evidence="1">Membrane</location>
        <topology evidence="1">Multi-pass membrane protein</topology>
    </subcellularLocation>
</comment>
<dbReference type="PANTHER" id="PTHR33203">
    <property type="entry name" value="OLEOSIN"/>
    <property type="match status" value="1"/>
</dbReference>
<dbReference type="Proteomes" id="UP000298416">
    <property type="component" value="Unassembled WGS sequence"/>
</dbReference>
<reference evidence="9" key="1">
    <citation type="submission" date="2018-01" db="EMBL/GenBank/DDBJ databases">
        <authorList>
            <person name="Mao J.F."/>
        </authorList>
    </citation>
    <scope>NUCLEOTIDE SEQUENCE</scope>
    <source>
        <strain evidence="9">Huo1</strain>
        <tissue evidence="9">Leaf</tissue>
    </source>
</reference>
<evidence type="ECO:0000313" key="9">
    <source>
        <dbReference type="EMBL" id="KAG6403737.1"/>
    </source>
</evidence>
<proteinExistence type="inferred from homology"/>
<sequence>MHPIMLHIMCRFSTCKNQSSGRRSGLVPGQQAAVLLNGGGSVDANRRASVAVVVGRARAPGADGVAANRCATGADSAVVVLRLLVPMLVAELMIHVVGRCSIWWSEVLKLEVEEGTSLAGKRRHAPTAMYATTRPAFAPTSILHKLRAHAPNSAQLVGLATLVISGGILLLLSGLTLTATVLVLIFFAPLIIISSPIWLPIGFLIFVTISGLLSFIGFGVAVVAAVSWIYRYFRGLHPTGSDRFDYARTRLADTAGHVKDYAREYGGYLQSKVKDAAPSAVVGGGRAVDEYTLGIGVGVVYAGIGRLHRS</sequence>
<feature type="transmembrane region" description="Helical" evidence="8">
    <location>
        <begin position="205"/>
        <end position="230"/>
    </location>
</feature>
<dbReference type="InterPro" id="IPR000136">
    <property type="entry name" value="Oleosin"/>
</dbReference>
<evidence type="ECO:0000256" key="2">
    <source>
        <dbReference type="ARBA" id="ARBA00004502"/>
    </source>
</evidence>
<organism evidence="9">
    <name type="scientific">Salvia splendens</name>
    <name type="common">Scarlet sage</name>
    <dbReference type="NCBI Taxonomy" id="180675"/>
    <lineage>
        <taxon>Eukaryota</taxon>
        <taxon>Viridiplantae</taxon>
        <taxon>Streptophyta</taxon>
        <taxon>Embryophyta</taxon>
        <taxon>Tracheophyta</taxon>
        <taxon>Spermatophyta</taxon>
        <taxon>Magnoliopsida</taxon>
        <taxon>eudicotyledons</taxon>
        <taxon>Gunneridae</taxon>
        <taxon>Pentapetalae</taxon>
        <taxon>asterids</taxon>
        <taxon>lamiids</taxon>
        <taxon>Lamiales</taxon>
        <taxon>Lamiaceae</taxon>
        <taxon>Nepetoideae</taxon>
        <taxon>Mentheae</taxon>
        <taxon>Salviinae</taxon>
        <taxon>Salvia</taxon>
        <taxon>Salvia subgen. Calosphace</taxon>
        <taxon>core Calosphace</taxon>
    </lineage>
</organism>
<comment type="similarity">
    <text evidence="3">Belongs to the oleosin family.</text>
</comment>
<evidence type="ECO:0008006" key="11">
    <source>
        <dbReference type="Google" id="ProtNLM"/>
    </source>
</evidence>
<evidence type="ECO:0000256" key="4">
    <source>
        <dbReference type="ARBA" id="ARBA00022677"/>
    </source>
</evidence>
<reference evidence="9" key="2">
    <citation type="submission" date="2020-08" db="EMBL/GenBank/DDBJ databases">
        <title>Plant Genome Project.</title>
        <authorList>
            <person name="Zhang R.-G."/>
        </authorList>
    </citation>
    <scope>NUCLEOTIDE SEQUENCE</scope>
    <source>
        <strain evidence="9">Huo1</strain>
        <tissue evidence="9">Leaf</tissue>
    </source>
</reference>
<dbReference type="GO" id="GO:0009791">
    <property type="term" value="P:post-embryonic development"/>
    <property type="evidence" value="ECO:0007669"/>
    <property type="project" value="UniProtKB-ARBA"/>
</dbReference>
<keyword evidence="10" id="KW-1185">Reference proteome</keyword>
<evidence type="ECO:0000256" key="1">
    <source>
        <dbReference type="ARBA" id="ARBA00004141"/>
    </source>
</evidence>
<dbReference type="PANTHER" id="PTHR33203:SF4">
    <property type="entry name" value="F27J15.22"/>
    <property type="match status" value="1"/>
</dbReference>
<evidence type="ECO:0000256" key="5">
    <source>
        <dbReference type="ARBA" id="ARBA00022692"/>
    </source>
</evidence>
<evidence type="ECO:0000256" key="7">
    <source>
        <dbReference type="ARBA" id="ARBA00023136"/>
    </source>
</evidence>
<dbReference type="GO" id="GO:0016020">
    <property type="term" value="C:membrane"/>
    <property type="evidence" value="ECO:0007669"/>
    <property type="project" value="UniProtKB-SubCell"/>
</dbReference>
<dbReference type="Pfam" id="PF01277">
    <property type="entry name" value="Oleosin"/>
    <property type="match status" value="1"/>
</dbReference>